<sequence>MDVRKRQVLIRTGVVVGGMAVLMNKEMRQKIKQTVEQMFHQSISELEAIKENIHHIRRNVEEMADDIQFMMDKIKELKENTPYVMEWIEELKHSFFNRPQK</sequence>
<dbReference type="Proteomes" id="UP000295658">
    <property type="component" value="Unassembled WGS sequence"/>
</dbReference>
<accession>A0A4V2Q9Z9</accession>
<keyword evidence="3" id="KW-1185">Reference proteome</keyword>
<evidence type="ECO:0000313" key="2">
    <source>
        <dbReference type="EMBL" id="TCL46795.1"/>
    </source>
</evidence>
<gene>
    <name evidence="2" type="ORF">EDD69_11453</name>
</gene>
<name>A0A4V2Q9Z9_9BACL</name>
<proteinExistence type="predicted"/>
<organism evidence="2 3">
    <name type="scientific">Thermolongibacillus altinsuensis</name>
    <dbReference type="NCBI Taxonomy" id="575256"/>
    <lineage>
        <taxon>Bacteria</taxon>
        <taxon>Bacillati</taxon>
        <taxon>Bacillota</taxon>
        <taxon>Bacilli</taxon>
        <taxon>Bacillales</taxon>
        <taxon>Anoxybacillaceae</taxon>
        <taxon>Thermolongibacillus</taxon>
    </lineage>
</organism>
<protein>
    <recommendedName>
        <fullName evidence="4">Gas vesicle protein</fullName>
    </recommendedName>
</protein>
<evidence type="ECO:0008006" key="4">
    <source>
        <dbReference type="Google" id="ProtNLM"/>
    </source>
</evidence>
<dbReference type="EMBL" id="SLUL01000014">
    <property type="protein sequence ID" value="TCL46795.1"/>
    <property type="molecule type" value="Genomic_DNA"/>
</dbReference>
<keyword evidence="1" id="KW-0175">Coiled coil</keyword>
<evidence type="ECO:0000313" key="3">
    <source>
        <dbReference type="Proteomes" id="UP000295658"/>
    </source>
</evidence>
<dbReference type="AlphaFoldDB" id="A0A4V2Q9Z9"/>
<reference evidence="2 3" key="1">
    <citation type="submission" date="2019-03" db="EMBL/GenBank/DDBJ databases">
        <title>Genomic Encyclopedia of Type Strains, Phase IV (KMG-IV): sequencing the most valuable type-strain genomes for metagenomic binning, comparative biology and taxonomic classification.</title>
        <authorList>
            <person name="Goeker M."/>
        </authorList>
    </citation>
    <scope>NUCLEOTIDE SEQUENCE [LARGE SCALE GENOMIC DNA]</scope>
    <source>
        <strain evidence="2 3">DSM 24979</strain>
    </source>
</reference>
<comment type="caution">
    <text evidence="2">The sequence shown here is derived from an EMBL/GenBank/DDBJ whole genome shotgun (WGS) entry which is preliminary data.</text>
</comment>
<feature type="coiled-coil region" evidence="1">
    <location>
        <begin position="46"/>
        <end position="80"/>
    </location>
</feature>
<evidence type="ECO:0000256" key="1">
    <source>
        <dbReference type="SAM" id="Coils"/>
    </source>
</evidence>